<dbReference type="EMBL" id="FNNB01000009">
    <property type="protein sequence ID" value="SDX56105.1"/>
    <property type="molecule type" value="Genomic_DNA"/>
</dbReference>
<dbReference type="AlphaFoldDB" id="A0A1H3CPR4"/>
<dbReference type="Proteomes" id="UP000183076">
    <property type="component" value="Unassembled WGS sequence"/>
</dbReference>
<evidence type="ECO:0000313" key="3">
    <source>
        <dbReference type="Proteomes" id="UP000183076"/>
    </source>
</evidence>
<dbReference type="Pfam" id="PF04214">
    <property type="entry name" value="DUF411"/>
    <property type="match status" value="1"/>
</dbReference>
<evidence type="ECO:0000256" key="1">
    <source>
        <dbReference type="SAM" id="SignalP"/>
    </source>
</evidence>
<dbReference type="SUPFAM" id="SSF52833">
    <property type="entry name" value="Thioredoxin-like"/>
    <property type="match status" value="1"/>
</dbReference>
<dbReference type="STRING" id="60137.SAMN04488041_1096"/>
<evidence type="ECO:0000313" key="2">
    <source>
        <dbReference type="EMBL" id="SDX56105.1"/>
    </source>
</evidence>
<keyword evidence="1" id="KW-0732">Signal</keyword>
<sequence>MNRRIFLASLGIFGVGGAFALTTLTSAQSTADASDPAVNDTAGGPKQVTMWRDPNCGCCDAYADYLEENGYTVKRIDDRDFDKTSISVGVPEQGMGCHLAKIDRYFVSGLVPVDIMERLVAEQPDITGITLPGMPANAPGMARTKTGTLKTYAFGEGGITVYSDE</sequence>
<protein>
    <submittedName>
        <fullName evidence="2">Uncharacterized conserved protein</fullName>
    </submittedName>
</protein>
<gene>
    <name evidence="2" type="ORF">SAMN04488041_1096</name>
</gene>
<accession>A0A1H3CPR4</accession>
<dbReference type="InterPro" id="IPR036249">
    <property type="entry name" value="Thioredoxin-like_sf"/>
</dbReference>
<organism evidence="2 3">
    <name type="scientific">Sulfitobacter pontiacus</name>
    <dbReference type="NCBI Taxonomy" id="60137"/>
    <lineage>
        <taxon>Bacteria</taxon>
        <taxon>Pseudomonadati</taxon>
        <taxon>Pseudomonadota</taxon>
        <taxon>Alphaproteobacteria</taxon>
        <taxon>Rhodobacterales</taxon>
        <taxon>Roseobacteraceae</taxon>
        <taxon>Sulfitobacter</taxon>
    </lineage>
</organism>
<reference evidence="3" key="1">
    <citation type="submission" date="2016-10" db="EMBL/GenBank/DDBJ databases">
        <authorList>
            <person name="Varghese N."/>
            <person name="Submissions S."/>
        </authorList>
    </citation>
    <scope>NUCLEOTIDE SEQUENCE [LARGE SCALE GENOMIC DNA]</scope>
    <source>
        <strain evidence="3">DSM 10014</strain>
    </source>
</reference>
<dbReference type="InterPro" id="IPR007332">
    <property type="entry name" value="DUF411"/>
</dbReference>
<name>A0A1H3CPR4_9RHOB</name>
<feature type="chain" id="PRO_5010377597" evidence="1">
    <location>
        <begin position="21"/>
        <end position="165"/>
    </location>
</feature>
<dbReference type="RefSeq" id="WP_244269032.1">
    <property type="nucleotide sequence ID" value="NZ_CP160843.1"/>
</dbReference>
<feature type="signal peptide" evidence="1">
    <location>
        <begin position="1"/>
        <end position="20"/>
    </location>
</feature>
<proteinExistence type="predicted"/>